<dbReference type="RefSeq" id="WP_182811558.1">
    <property type="nucleotide sequence ID" value="NZ_JACJFM010000052.1"/>
</dbReference>
<dbReference type="AlphaFoldDB" id="A0A839IWR4"/>
<dbReference type="PANTHER" id="PTHR43581:SF2">
    <property type="entry name" value="EXCINUCLEASE ATPASE SUBUNIT"/>
    <property type="match status" value="1"/>
</dbReference>
<dbReference type="EMBL" id="JACJFM010000052">
    <property type="protein sequence ID" value="MBB1489398.1"/>
    <property type="molecule type" value="Genomic_DNA"/>
</dbReference>
<dbReference type="PANTHER" id="PTHR43581">
    <property type="entry name" value="ATP/GTP PHOSPHATASE"/>
    <property type="match status" value="1"/>
</dbReference>
<comment type="caution">
    <text evidence="2">The sequence shown here is derived from an EMBL/GenBank/DDBJ whole genome shotgun (WGS) entry which is preliminary data.</text>
</comment>
<dbReference type="InterPro" id="IPR027417">
    <property type="entry name" value="P-loop_NTPase"/>
</dbReference>
<accession>A0A839IWR4</accession>
<keyword evidence="2" id="KW-0067">ATP-binding</keyword>
<evidence type="ECO:0000313" key="3">
    <source>
        <dbReference type="Proteomes" id="UP000565262"/>
    </source>
</evidence>
<protein>
    <submittedName>
        <fullName evidence="2">ATP-binding protein</fullName>
    </submittedName>
</protein>
<sequence>MKLLIKNLGIISRGEVKIDGLTVIAGENDAGKSTVGKLFFSLIKAISRYKEDVIEDKDDGIAERIEDIYITLRRLINVNENTVLKETFNPNFFYREVREDELEAVEYRIDMLESLQTENKASRFILKGKLIRKLNNLKDYILEPTDKESIIRKAISKSLYSEFKGGLFPAGQDENIQSGIFIKDGESEVVDILWGKEKVDEVCFYDDVGLGFKDVTFVDDTSVLQYHELFLYDNAVGGAEYKAIPFHARDLSEKLKIRVFDELLTEYRGLSRSLSDIYKGNMQYNRQASDFFLDRGNYKIPSANVATGIKSLGILDLLIKSGACNSDNLLILDEPEVNLHPKWQIEVARVIVGLVSQGAKIIITTHSPYMLEALEGFSRMEALDSNFYLAKKINGTSEIVDVSGDVGIVVEQLAQPLFDLHEELERFEYGSKGE</sequence>
<dbReference type="InterPro" id="IPR041685">
    <property type="entry name" value="AAA_GajA/Old/RecF-like"/>
</dbReference>
<dbReference type="GO" id="GO:0016887">
    <property type="term" value="F:ATP hydrolysis activity"/>
    <property type="evidence" value="ECO:0007669"/>
    <property type="project" value="InterPro"/>
</dbReference>
<gene>
    <name evidence="2" type="ORF">H4O21_22565</name>
</gene>
<dbReference type="Pfam" id="PF13175">
    <property type="entry name" value="AAA_15"/>
    <property type="match status" value="1"/>
</dbReference>
<dbReference type="InterPro" id="IPR051396">
    <property type="entry name" value="Bact_Antivir_Def_Nuclease"/>
</dbReference>
<reference evidence="2 3" key="1">
    <citation type="submission" date="2020-08" db="EMBL/GenBank/DDBJ databases">
        <title>Oceanospirillum sp. nov. isolated from marine sediment.</title>
        <authorList>
            <person name="Ji X."/>
        </authorList>
    </citation>
    <scope>NUCLEOTIDE SEQUENCE [LARGE SCALE GENOMIC DNA]</scope>
    <source>
        <strain evidence="2 3">D5</strain>
    </source>
</reference>
<name>A0A839IWR4_9GAMM</name>
<evidence type="ECO:0000259" key="1">
    <source>
        <dbReference type="Pfam" id="PF13175"/>
    </source>
</evidence>
<feature type="domain" description="Endonuclease GajA/Old nuclease/RecF-like AAA" evidence="1">
    <location>
        <begin position="265"/>
        <end position="370"/>
    </location>
</feature>
<dbReference type="Gene3D" id="3.40.50.300">
    <property type="entry name" value="P-loop containing nucleotide triphosphate hydrolases"/>
    <property type="match status" value="1"/>
</dbReference>
<organism evidence="2 3">
    <name type="scientific">Oceanospirillum sediminis</name>
    <dbReference type="NCBI Taxonomy" id="2760088"/>
    <lineage>
        <taxon>Bacteria</taxon>
        <taxon>Pseudomonadati</taxon>
        <taxon>Pseudomonadota</taxon>
        <taxon>Gammaproteobacteria</taxon>
        <taxon>Oceanospirillales</taxon>
        <taxon>Oceanospirillaceae</taxon>
        <taxon>Oceanospirillum</taxon>
    </lineage>
</organism>
<dbReference type="GO" id="GO:0005524">
    <property type="term" value="F:ATP binding"/>
    <property type="evidence" value="ECO:0007669"/>
    <property type="project" value="UniProtKB-KW"/>
</dbReference>
<proteinExistence type="predicted"/>
<keyword evidence="3" id="KW-1185">Reference proteome</keyword>
<evidence type="ECO:0000313" key="2">
    <source>
        <dbReference type="EMBL" id="MBB1489398.1"/>
    </source>
</evidence>
<dbReference type="Proteomes" id="UP000565262">
    <property type="component" value="Unassembled WGS sequence"/>
</dbReference>
<keyword evidence="2" id="KW-0547">Nucleotide-binding</keyword>
<dbReference type="SUPFAM" id="SSF52540">
    <property type="entry name" value="P-loop containing nucleoside triphosphate hydrolases"/>
    <property type="match status" value="1"/>
</dbReference>